<dbReference type="VEuPathDB" id="VectorBase:ADIR015763"/>
<keyword evidence="2" id="KW-0964">Secreted</keyword>
<feature type="domain" description="Peptidase S1" evidence="8">
    <location>
        <begin position="53"/>
        <end position="304"/>
    </location>
</feature>
<dbReference type="PROSITE" id="PS50240">
    <property type="entry name" value="TRYPSIN_DOM"/>
    <property type="match status" value="1"/>
</dbReference>
<dbReference type="GO" id="GO:0004252">
    <property type="term" value="F:serine-type endopeptidase activity"/>
    <property type="evidence" value="ECO:0007669"/>
    <property type="project" value="InterPro"/>
</dbReference>
<organism evidence="9 10">
    <name type="scientific">Anopheles dirus</name>
    <dbReference type="NCBI Taxonomy" id="7168"/>
    <lineage>
        <taxon>Eukaryota</taxon>
        <taxon>Metazoa</taxon>
        <taxon>Ecdysozoa</taxon>
        <taxon>Arthropoda</taxon>
        <taxon>Hexapoda</taxon>
        <taxon>Insecta</taxon>
        <taxon>Pterygota</taxon>
        <taxon>Neoptera</taxon>
        <taxon>Endopterygota</taxon>
        <taxon>Diptera</taxon>
        <taxon>Nematocera</taxon>
        <taxon>Culicoidea</taxon>
        <taxon>Culicidae</taxon>
        <taxon>Anophelinae</taxon>
        <taxon>Anopheles</taxon>
    </lineage>
</organism>
<dbReference type="CDD" id="cd00190">
    <property type="entry name" value="Tryp_SPc"/>
    <property type="match status" value="1"/>
</dbReference>
<reference evidence="10" key="1">
    <citation type="submission" date="2013-03" db="EMBL/GenBank/DDBJ databases">
        <title>The Genome Sequence of Anopheles dirus WRAIR2.</title>
        <authorList>
            <consortium name="The Broad Institute Genomics Platform"/>
            <person name="Neafsey D.E."/>
            <person name="Walton C."/>
            <person name="Walker B."/>
            <person name="Young S.K."/>
            <person name="Zeng Q."/>
            <person name="Gargeya S."/>
            <person name="Fitzgerald M."/>
            <person name="Haas B."/>
            <person name="Abouelleil A."/>
            <person name="Allen A.W."/>
            <person name="Alvarado L."/>
            <person name="Arachchi H.M."/>
            <person name="Berlin A.M."/>
            <person name="Chapman S.B."/>
            <person name="Gainer-Dewar J."/>
            <person name="Goldberg J."/>
            <person name="Griggs A."/>
            <person name="Gujja S."/>
            <person name="Hansen M."/>
            <person name="Howarth C."/>
            <person name="Imamovic A."/>
            <person name="Ireland A."/>
            <person name="Larimer J."/>
            <person name="McCowan C."/>
            <person name="Murphy C."/>
            <person name="Pearson M."/>
            <person name="Poon T.W."/>
            <person name="Priest M."/>
            <person name="Roberts A."/>
            <person name="Saif S."/>
            <person name="Shea T."/>
            <person name="Sisk P."/>
            <person name="Sykes S."/>
            <person name="Wortman J."/>
            <person name="Nusbaum C."/>
            <person name="Birren B."/>
        </authorList>
    </citation>
    <scope>NUCLEOTIDE SEQUENCE [LARGE SCALE GENOMIC DNA]</scope>
    <source>
        <strain evidence="10">WRAIR2</strain>
    </source>
</reference>
<evidence type="ECO:0000259" key="8">
    <source>
        <dbReference type="PROSITE" id="PS50240"/>
    </source>
</evidence>
<dbReference type="GO" id="GO:0005576">
    <property type="term" value="C:extracellular region"/>
    <property type="evidence" value="ECO:0007669"/>
    <property type="project" value="UniProtKB-SubCell"/>
</dbReference>
<keyword evidence="3" id="KW-1015">Disulfide bond</keyword>
<accession>A0A1Y9H280</accession>
<dbReference type="Pfam" id="PF00089">
    <property type="entry name" value="Trypsin"/>
    <property type="match status" value="1"/>
</dbReference>
<feature type="signal peptide" evidence="7">
    <location>
        <begin position="1"/>
        <end position="37"/>
    </location>
</feature>
<dbReference type="SMART" id="SM00020">
    <property type="entry name" value="Tryp_SPc"/>
    <property type="match status" value="1"/>
</dbReference>
<protein>
    <recommendedName>
        <fullName evidence="5">Phenoloxidase-activating factor 2</fullName>
    </recommendedName>
    <alternativeName>
        <fullName evidence="6">Prophenoloxidase-activating factor II</fullName>
    </alternativeName>
</protein>
<evidence type="ECO:0000256" key="3">
    <source>
        <dbReference type="ARBA" id="ARBA00023157"/>
    </source>
</evidence>
<evidence type="ECO:0000256" key="1">
    <source>
        <dbReference type="ARBA" id="ARBA00004613"/>
    </source>
</evidence>
<sequence>MCLGYGMGTISSNKMLWSSWKLHCLCVLATLSVTGLAAQSCGKHNEDGIGFRITEATDIAAYGEFPWMVAILMETNLFGQVIYKYQCGGSLIHPAVVLTAAHCVQNTEAEKMKVRLGEYDIQSNNEIYDCQDRSVEEIVTHADYNKGSLFNNVALLFLDSSVELMETVSTICLPPADQNFDLSRCFASGWGKDKFDRQSAFKSVLKKVELPVVPRGWCQTALRTTRLQLRFLLHKSFICAGGVKGRDTCTGDGGSPLVCPIPGSDGHYYQAGIVAWGIGCGEDGIPGVYTNVAMFREWIDEQFRLRDMDDRHYQYSE</sequence>
<dbReference type="PANTHER" id="PTHR24258:SF129">
    <property type="entry name" value="LP15124P-RELATED"/>
    <property type="match status" value="1"/>
</dbReference>
<dbReference type="PRINTS" id="PR00722">
    <property type="entry name" value="CHYMOTRYPSIN"/>
</dbReference>
<dbReference type="InterPro" id="IPR009003">
    <property type="entry name" value="Peptidase_S1_PA"/>
</dbReference>
<dbReference type="InterPro" id="IPR043504">
    <property type="entry name" value="Peptidase_S1_PA_chymotrypsin"/>
</dbReference>
<evidence type="ECO:0000313" key="9">
    <source>
        <dbReference type="EnsemblMetazoa" id="ADIR015763-PA"/>
    </source>
</evidence>
<reference evidence="9" key="2">
    <citation type="submission" date="2020-05" db="UniProtKB">
        <authorList>
            <consortium name="EnsemblMetazoa"/>
        </authorList>
    </citation>
    <scope>IDENTIFICATION</scope>
    <source>
        <strain evidence="9">WRAIR2</strain>
    </source>
</reference>
<evidence type="ECO:0000256" key="6">
    <source>
        <dbReference type="ARBA" id="ARBA00076468"/>
    </source>
</evidence>
<keyword evidence="10" id="KW-1185">Reference proteome</keyword>
<evidence type="ECO:0000256" key="2">
    <source>
        <dbReference type="ARBA" id="ARBA00022525"/>
    </source>
</evidence>
<dbReference type="FunFam" id="2.40.10.10:FF:000038">
    <property type="entry name" value="Serine protease"/>
    <property type="match status" value="1"/>
</dbReference>
<dbReference type="InterPro" id="IPR001254">
    <property type="entry name" value="Trypsin_dom"/>
</dbReference>
<dbReference type="Gene3D" id="2.40.10.10">
    <property type="entry name" value="Trypsin-like serine proteases"/>
    <property type="match status" value="2"/>
</dbReference>
<feature type="chain" id="PRO_5012531801" description="Phenoloxidase-activating factor 2" evidence="7">
    <location>
        <begin position="38"/>
        <end position="317"/>
    </location>
</feature>
<dbReference type="SUPFAM" id="SSF50494">
    <property type="entry name" value="Trypsin-like serine proteases"/>
    <property type="match status" value="1"/>
</dbReference>
<name>A0A1Y9H280_9DIPT</name>
<dbReference type="PROSITE" id="PS00134">
    <property type="entry name" value="TRYPSIN_HIS"/>
    <property type="match status" value="1"/>
</dbReference>
<evidence type="ECO:0000256" key="5">
    <source>
        <dbReference type="ARBA" id="ARBA00068096"/>
    </source>
</evidence>
<dbReference type="InterPro" id="IPR001314">
    <property type="entry name" value="Peptidase_S1A"/>
</dbReference>
<evidence type="ECO:0000256" key="4">
    <source>
        <dbReference type="ARBA" id="ARBA00024195"/>
    </source>
</evidence>
<evidence type="ECO:0000313" key="10">
    <source>
        <dbReference type="Proteomes" id="UP000075884"/>
    </source>
</evidence>
<dbReference type="PANTHER" id="PTHR24258">
    <property type="entry name" value="SERINE PROTEASE-RELATED"/>
    <property type="match status" value="1"/>
</dbReference>
<dbReference type="STRING" id="7168.A0A1Y9H280"/>
<evidence type="ECO:0000256" key="7">
    <source>
        <dbReference type="SAM" id="SignalP"/>
    </source>
</evidence>
<keyword evidence="7" id="KW-0732">Signal</keyword>
<comment type="similarity">
    <text evidence="4">Belongs to the peptidase S1 family. CLIP subfamily.</text>
</comment>
<dbReference type="Proteomes" id="UP000075884">
    <property type="component" value="Unassembled WGS sequence"/>
</dbReference>
<dbReference type="AlphaFoldDB" id="A0A1Y9H280"/>
<comment type="subcellular location">
    <subcellularLocation>
        <location evidence="1">Secreted</location>
    </subcellularLocation>
</comment>
<proteinExistence type="inferred from homology"/>
<dbReference type="GO" id="GO:0006508">
    <property type="term" value="P:proteolysis"/>
    <property type="evidence" value="ECO:0007669"/>
    <property type="project" value="InterPro"/>
</dbReference>
<dbReference type="InterPro" id="IPR018114">
    <property type="entry name" value="TRYPSIN_HIS"/>
</dbReference>
<dbReference type="EnsemblMetazoa" id="ADIR015763-RA">
    <property type="protein sequence ID" value="ADIR015763-PA"/>
    <property type="gene ID" value="ADIR015763"/>
</dbReference>